<gene>
    <name evidence="4" type="primary">fimV</name>
    <name evidence="4" type="ORF">NEICINOT_04112</name>
</gene>
<name>D0W376_NEICI</name>
<feature type="domain" description="LysM" evidence="3">
    <location>
        <begin position="198"/>
        <end position="250"/>
    </location>
</feature>
<dbReference type="InterPro" id="IPR038440">
    <property type="entry name" value="FimV_C_sf"/>
</dbReference>
<feature type="compositionally biased region" description="Basic and acidic residues" evidence="1">
    <location>
        <begin position="161"/>
        <end position="180"/>
    </location>
</feature>
<dbReference type="Gene3D" id="3.10.350.10">
    <property type="entry name" value="LysM domain"/>
    <property type="match status" value="1"/>
</dbReference>
<feature type="region of interest" description="Disordered" evidence="1">
    <location>
        <begin position="135"/>
        <end position="201"/>
    </location>
</feature>
<comment type="caution">
    <text evidence="4">The sequence shown here is derived from an EMBL/GenBank/DDBJ whole genome shotgun (WGS) entry which is preliminary data.</text>
</comment>
<dbReference type="STRING" id="546262.NEICINOT_04112"/>
<dbReference type="InterPro" id="IPR036779">
    <property type="entry name" value="LysM_dom_sf"/>
</dbReference>
<organism evidence="4 5">
    <name type="scientific">Neisseria cinerea ATCC 14685</name>
    <dbReference type="NCBI Taxonomy" id="546262"/>
    <lineage>
        <taxon>Bacteria</taxon>
        <taxon>Pseudomonadati</taxon>
        <taxon>Pseudomonadota</taxon>
        <taxon>Betaproteobacteria</taxon>
        <taxon>Neisseriales</taxon>
        <taxon>Neisseriaceae</taxon>
        <taxon>Neisseria</taxon>
    </lineage>
</organism>
<dbReference type="eggNOG" id="COG3170">
    <property type="taxonomic scope" value="Bacteria"/>
</dbReference>
<dbReference type="SMART" id="SM00257">
    <property type="entry name" value="LysM"/>
    <property type="match status" value="1"/>
</dbReference>
<protein>
    <submittedName>
        <fullName evidence="4">FimV domain protein</fullName>
    </submittedName>
</protein>
<keyword evidence="2" id="KW-0472">Membrane</keyword>
<accession>D0W376</accession>
<keyword evidence="2" id="KW-1133">Transmembrane helix</keyword>
<dbReference type="PROSITE" id="PS51782">
    <property type="entry name" value="LYSM"/>
    <property type="match status" value="1"/>
</dbReference>
<dbReference type="InterPro" id="IPR020011">
    <property type="entry name" value="FimV_C"/>
</dbReference>
<feature type="compositionally biased region" description="Basic and acidic residues" evidence="1">
    <location>
        <begin position="266"/>
        <end position="278"/>
    </location>
</feature>
<dbReference type="InterPro" id="IPR018392">
    <property type="entry name" value="LysM"/>
</dbReference>
<evidence type="ECO:0000256" key="1">
    <source>
        <dbReference type="SAM" id="MobiDB-lite"/>
    </source>
</evidence>
<dbReference type="Gene3D" id="1.20.58.2200">
    <property type="match status" value="1"/>
</dbReference>
<feature type="compositionally biased region" description="Polar residues" evidence="1">
    <location>
        <begin position="494"/>
        <end position="506"/>
    </location>
</feature>
<evidence type="ECO:0000259" key="3">
    <source>
        <dbReference type="PROSITE" id="PS51782"/>
    </source>
</evidence>
<dbReference type="EMBL" id="ACDY02000005">
    <property type="protein sequence ID" value="EEZ71873.1"/>
    <property type="molecule type" value="Genomic_DNA"/>
</dbReference>
<dbReference type="Proteomes" id="UP000003294">
    <property type="component" value="Unassembled WGS sequence"/>
</dbReference>
<feature type="region of interest" description="Disordered" evidence="1">
    <location>
        <begin position="258"/>
        <end position="333"/>
    </location>
</feature>
<dbReference type="AlphaFoldDB" id="D0W376"/>
<feature type="compositionally biased region" description="Polar residues" evidence="1">
    <location>
        <begin position="137"/>
        <end position="150"/>
    </location>
</feature>
<evidence type="ECO:0000256" key="2">
    <source>
        <dbReference type="SAM" id="Phobius"/>
    </source>
</evidence>
<reference evidence="4 5" key="1">
    <citation type="submission" date="2009-10" db="EMBL/GenBank/DDBJ databases">
        <authorList>
            <person name="Weinstock G."/>
            <person name="Sodergren E."/>
            <person name="Clifton S."/>
            <person name="Fulton L."/>
            <person name="Fulton B."/>
            <person name="Courtney L."/>
            <person name="Fronick C."/>
            <person name="Harrison M."/>
            <person name="Strong C."/>
            <person name="Farmer C."/>
            <person name="Delahaunty K."/>
            <person name="Markovic C."/>
            <person name="Hall O."/>
            <person name="Minx P."/>
            <person name="Tomlinson C."/>
            <person name="Mitreva M."/>
            <person name="Nelson J."/>
            <person name="Hou S."/>
            <person name="Wollam A."/>
            <person name="Pepin K.H."/>
            <person name="Johnson M."/>
            <person name="Bhonagiri V."/>
            <person name="Nash W.E."/>
            <person name="Warren W."/>
            <person name="Chinwalla A."/>
            <person name="Mardis E.R."/>
            <person name="Wilson R.K."/>
        </authorList>
    </citation>
    <scope>NUCLEOTIDE SEQUENCE [LARGE SCALE GENOMIC DNA]</scope>
    <source>
        <strain evidence="4 5">ATCC 14685</strain>
    </source>
</reference>
<keyword evidence="2" id="KW-0812">Transmembrane</keyword>
<evidence type="ECO:0000313" key="4">
    <source>
        <dbReference type="EMBL" id="EEZ71873.1"/>
    </source>
</evidence>
<feature type="compositionally biased region" description="Polar residues" evidence="1">
    <location>
        <begin position="279"/>
        <end position="289"/>
    </location>
</feature>
<feature type="compositionally biased region" description="Low complexity" evidence="1">
    <location>
        <begin position="310"/>
        <end position="328"/>
    </location>
</feature>
<dbReference type="NCBIfam" id="TIGR03504">
    <property type="entry name" value="FimV_Cterm"/>
    <property type="match status" value="1"/>
</dbReference>
<feature type="region of interest" description="Disordered" evidence="1">
    <location>
        <begin position="485"/>
        <end position="506"/>
    </location>
</feature>
<dbReference type="CDD" id="cd00118">
    <property type="entry name" value="LysM"/>
    <property type="match status" value="1"/>
</dbReference>
<sequence>MPNYEAVRVQTVFSRQPIRGYILKKNIQIKLIAASIAMAASFQAYAGLGGLDVRSNLDEPFSGNIAVTGEEAKALLNGGSVTVSEKGMTAKVRKLGNKAVITVSSSQAVRDPVLVFRVNAGAQVREYTAILDPVGYSSATTKPTPSSDNHSANHKTAPGTETKESQTDKAYRETNKKDEANTAGKTNVQHAKPVRNGKTHTVRKGETVKGIAAAIRPKHLTIEQVIDALLKANPDISRHGKLRAGSMLQIPNLNKIKAAAPKKVRKEYSKPQTEKSKTDTMPSEISQPAPTEKPLEKQATVPTEEKTDKPVVQPAAKPAATEAPASAAVERNPVPTENTAIPEAASAITAEPASGETAASAINALADETNHAVSEPIAEPASEVAAEPVEQASAEGETTDGLLSELFDGSYTMLLAGGGAALIILLLLLRLAQSKRARRTEEPVFEKEAGFGLDDAADDGIEITFTETESTPTQETGGNIPLALSEESEEELSKTQTFNLESDTPSNHIDLDFDNLETAQNGILSSALTQDEETQKREHADWNDIESTDSVYEPEPVNPYNPVEIIIDTPQPQPAEQESMQAEIDTDFYNNLFPSNTLVSEKTEAEEPVSDIHALSGLSGFLKASSSETVLEEPVAEAPTQEELNDFLKTGETKKAISENVEEAANFNTAADDLTALLQPFATPAVEDAAPENISEVFDSNTPAENDLHDFLKDSETETVDWNISLPEENIQNGAYSTAITSESVGSDAPLEAKYDLAKMYLEIDDRDAAAETVKELLEEAEGDILKRAQALAQELGIM</sequence>
<proteinExistence type="predicted"/>
<evidence type="ECO:0000313" key="5">
    <source>
        <dbReference type="Proteomes" id="UP000003294"/>
    </source>
</evidence>
<feature type="compositionally biased region" description="Basic residues" evidence="1">
    <location>
        <begin position="192"/>
        <end position="201"/>
    </location>
</feature>
<feature type="transmembrane region" description="Helical" evidence="2">
    <location>
        <begin position="411"/>
        <end position="429"/>
    </location>
</feature>